<protein>
    <submittedName>
        <fullName evidence="1">Uncharacterized protein</fullName>
    </submittedName>
</protein>
<evidence type="ECO:0000313" key="2">
    <source>
        <dbReference type="Proteomes" id="UP000521017"/>
    </source>
</evidence>
<dbReference type="Proteomes" id="UP000521017">
    <property type="component" value="Unassembled WGS sequence"/>
</dbReference>
<gene>
    <name evidence="1" type="ORF">HDF25_000276</name>
</gene>
<dbReference type="EMBL" id="JACHCC010000001">
    <property type="protein sequence ID" value="MBB6498152.1"/>
    <property type="molecule type" value="Genomic_DNA"/>
</dbReference>
<name>A0A7X0MGB6_9SPHI</name>
<accession>A0A7X0MGB6</accession>
<proteinExistence type="predicted"/>
<sequence>MEELFREYNEILFSANSCAVEGNTFTVDETRELRERRISLKL</sequence>
<reference evidence="1 2" key="1">
    <citation type="submission" date="2020-08" db="EMBL/GenBank/DDBJ databases">
        <title>Genomic Encyclopedia of Type Strains, Phase IV (KMG-V): Genome sequencing to study the core and pangenomes of soil and plant-associated prokaryotes.</title>
        <authorList>
            <person name="Whitman W."/>
        </authorList>
    </citation>
    <scope>NUCLEOTIDE SEQUENCE [LARGE SCALE GENOMIC DNA]</scope>
    <source>
        <strain evidence="1 2">M2T3</strain>
    </source>
</reference>
<organism evidence="1 2">
    <name type="scientific">Pedobacter cryoconitis</name>
    <dbReference type="NCBI Taxonomy" id="188932"/>
    <lineage>
        <taxon>Bacteria</taxon>
        <taxon>Pseudomonadati</taxon>
        <taxon>Bacteroidota</taxon>
        <taxon>Sphingobacteriia</taxon>
        <taxon>Sphingobacteriales</taxon>
        <taxon>Sphingobacteriaceae</taxon>
        <taxon>Pedobacter</taxon>
    </lineage>
</organism>
<comment type="caution">
    <text evidence="1">The sequence shown here is derived from an EMBL/GenBank/DDBJ whole genome shotgun (WGS) entry which is preliminary data.</text>
</comment>
<evidence type="ECO:0000313" key="1">
    <source>
        <dbReference type="EMBL" id="MBB6498152.1"/>
    </source>
</evidence>
<dbReference type="AlphaFoldDB" id="A0A7X0MGB6"/>